<feature type="transmembrane region" description="Helical" evidence="8">
    <location>
        <begin position="6"/>
        <end position="24"/>
    </location>
</feature>
<dbReference type="InterPro" id="IPR001128">
    <property type="entry name" value="Cyt_P450"/>
</dbReference>
<keyword evidence="6 7" id="KW-0349">Heme</keyword>
<dbReference type="PANTHER" id="PTHR24305:SF166">
    <property type="entry name" value="CYTOCHROME P450 12A4, MITOCHONDRIAL-RELATED"/>
    <property type="match status" value="1"/>
</dbReference>
<organism evidence="9 10">
    <name type="scientific">Cladophialophora chaetospira</name>
    <dbReference type="NCBI Taxonomy" id="386627"/>
    <lineage>
        <taxon>Eukaryota</taxon>
        <taxon>Fungi</taxon>
        <taxon>Dikarya</taxon>
        <taxon>Ascomycota</taxon>
        <taxon>Pezizomycotina</taxon>
        <taxon>Eurotiomycetes</taxon>
        <taxon>Chaetothyriomycetidae</taxon>
        <taxon>Chaetothyriales</taxon>
        <taxon>Herpotrichiellaceae</taxon>
        <taxon>Cladophialophora</taxon>
    </lineage>
</organism>
<dbReference type="InterPro" id="IPR036396">
    <property type="entry name" value="Cyt_P450_sf"/>
</dbReference>
<dbReference type="Proteomes" id="UP001172673">
    <property type="component" value="Unassembled WGS sequence"/>
</dbReference>
<evidence type="ECO:0000256" key="1">
    <source>
        <dbReference type="ARBA" id="ARBA00001971"/>
    </source>
</evidence>
<dbReference type="PRINTS" id="PR00463">
    <property type="entry name" value="EP450I"/>
</dbReference>
<evidence type="ECO:0000256" key="4">
    <source>
        <dbReference type="ARBA" id="ARBA00023002"/>
    </source>
</evidence>
<dbReference type="PANTHER" id="PTHR24305">
    <property type="entry name" value="CYTOCHROME P450"/>
    <property type="match status" value="1"/>
</dbReference>
<proteinExistence type="inferred from homology"/>
<evidence type="ECO:0000313" key="10">
    <source>
        <dbReference type="Proteomes" id="UP001172673"/>
    </source>
</evidence>
<evidence type="ECO:0008006" key="11">
    <source>
        <dbReference type="Google" id="ProtNLM"/>
    </source>
</evidence>
<evidence type="ECO:0000256" key="6">
    <source>
        <dbReference type="PIRSR" id="PIRSR602401-1"/>
    </source>
</evidence>
<keyword evidence="4 7" id="KW-0560">Oxidoreductase</keyword>
<keyword evidence="8" id="KW-1133">Transmembrane helix</keyword>
<keyword evidence="5 6" id="KW-0408">Iron</keyword>
<evidence type="ECO:0000256" key="2">
    <source>
        <dbReference type="ARBA" id="ARBA00010617"/>
    </source>
</evidence>
<evidence type="ECO:0000256" key="8">
    <source>
        <dbReference type="SAM" id="Phobius"/>
    </source>
</evidence>
<evidence type="ECO:0000256" key="3">
    <source>
        <dbReference type="ARBA" id="ARBA00022723"/>
    </source>
</evidence>
<evidence type="ECO:0000313" key="9">
    <source>
        <dbReference type="EMBL" id="KAJ9615390.1"/>
    </source>
</evidence>
<dbReference type="PRINTS" id="PR00385">
    <property type="entry name" value="P450"/>
</dbReference>
<feature type="transmembrane region" description="Helical" evidence="8">
    <location>
        <begin position="36"/>
        <end position="56"/>
    </location>
</feature>
<keyword evidence="10" id="KW-1185">Reference proteome</keyword>
<dbReference type="CDD" id="cd11070">
    <property type="entry name" value="CYP56-like"/>
    <property type="match status" value="1"/>
</dbReference>
<feature type="binding site" description="axial binding residue" evidence="6">
    <location>
        <position position="507"/>
    </location>
    <ligand>
        <name>heme</name>
        <dbReference type="ChEBI" id="CHEBI:30413"/>
    </ligand>
    <ligandPart>
        <name>Fe</name>
        <dbReference type="ChEBI" id="CHEBI:18248"/>
    </ligandPart>
</feature>
<dbReference type="GO" id="GO:0005506">
    <property type="term" value="F:iron ion binding"/>
    <property type="evidence" value="ECO:0007669"/>
    <property type="project" value="InterPro"/>
</dbReference>
<dbReference type="GO" id="GO:0016705">
    <property type="term" value="F:oxidoreductase activity, acting on paired donors, with incorporation or reduction of molecular oxygen"/>
    <property type="evidence" value="ECO:0007669"/>
    <property type="project" value="InterPro"/>
</dbReference>
<evidence type="ECO:0000256" key="5">
    <source>
        <dbReference type="ARBA" id="ARBA00023004"/>
    </source>
</evidence>
<dbReference type="Pfam" id="PF00067">
    <property type="entry name" value="p450"/>
    <property type="match status" value="1"/>
</dbReference>
<gene>
    <name evidence="9" type="ORF">H2200_001465</name>
</gene>
<keyword evidence="7" id="KW-0503">Monooxygenase</keyword>
<sequence length="575" mass="65405">MTWLAIILGLYLLWVGSTFYHFYINYLSARKTGLPLIILPISHYNPIWMILSVPIIQPLAAKLLPEWLFEPIDVATYGWEFRRGYSIFEKYGPAFILVTASSNELSLIDPEFATEVLKRIKDFPQTVMAKVIMDIFGPSLLTTDGEAWARQRKLIAPNVNEKISGMVFGESIRQAQQMLSAYVDELKGVTDDTMRGCKQVAMNILGLVGFGITLPWKEEESKGNQKGYRMTYMKATKTVVENLIESAVMPAKLLTLPVFASSWQDIGHAKNEFPLHSKEMLENEKKLQAESSEARNNLMSMMVRLSDSSRANGHVDEKNDGTVKNAQVLSQQEIIGNLFIFTSAGFDTTANTMAYALALLTAYPKWQDWLHEEIKEIVRDRDMDRLEYNEVFPRLPRCLALMLETMRLFTPLTHIAKQTNPTYDVEVKTSSKTYFLPKGTIIYISTVGLHLDPSTFGADASEFNPSRWLNSPSIIPSTTDPDYTIATQIKNFPKGTYLPWSSGPRVCPGQKMAQVEFVTVFMTIFGRYRCEAVRRQGESDEEVKSRIEAIMKDSAPKLTLQMTRNRDLQLRWVER</sequence>
<keyword evidence="8" id="KW-0812">Transmembrane</keyword>
<dbReference type="AlphaFoldDB" id="A0AA38XL76"/>
<dbReference type="InterPro" id="IPR017972">
    <property type="entry name" value="Cyt_P450_CS"/>
</dbReference>
<protein>
    <recommendedName>
        <fullName evidence="11">Cytochrome P450</fullName>
    </recommendedName>
</protein>
<name>A0AA38XL76_9EURO</name>
<dbReference type="GO" id="GO:0020037">
    <property type="term" value="F:heme binding"/>
    <property type="evidence" value="ECO:0007669"/>
    <property type="project" value="InterPro"/>
</dbReference>
<dbReference type="PROSITE" id="PS00086">
    <property type="entry name" value="CYTOCHROME_P450"/>
    <property type="match status" value="1"/>
</dbReference>
<dbReference type="Gene3D" id="1.10.630.10">
    <property type="entry name" value="Cytochrome P450"/>
    <property type="match status" value="1"/>
</dbReference>
<accession>A0AA38XL76</accession>
<reference evidence="9" key="1">
    <citation type="submission" date="2022-10" db="EMBL/GenBank/DDBJ databases">
        <title>Culturing micro-colonial fungi from biological soil crusts in the Mojave desert and describing Neophaeococcomyces mojavensis, and introducing the new genera and species Taxawa tesnikishii.</title>
        <authorList>
            <person name="Kurbessoian T."/>
            <person name="Stajich J.E."/>
        </authorList>
    </citation>
    <scope>NUCLEOTIDE SEQUENCE</scope>
    <source>
        <strain evidence="9">TK_41</strain>
    </source>
</reference>
<dbReference type="InterPro" id="IPR050121">
    <property type="entry name" value="Cytochrome_P450_monoxygenase"/>
</dbReference>
<comment type="caution">
    <text evidence="9">The sequence shown here is derived from an EMBL/GenBank/DDBJ whole genome shotgun (WGS) entry which is preliminary data.</text>
</comment>
<evidence type="ECO:0000256" key="7">
    <source>
        <dbReference type="RuleBase" id="RU000461"/>
    </source>
</evidence>
<comment type="similarity">
    <text evidence="2 7">Belongs to the cytochrome P450 family.</text>
</comment>
<keyword evidence="8" id="KW-0472">Membrane</keyword>
<dbReference type="EMBL" id="JAPDRK010000002">
    <property type="protein sequence ID" value="KAJ9615390.1"/>
    <property type="molecule type" value="Genomic_DNA"/>
</dbReference>
<comment type="cofactor">
    <cofactor evidence="1 6">
        <name>heme</name>
        <dbReference type="ChEBI" id="CHEBI:30413"/>
    </cofactor>
</comment>
<dbReference type="GO" id="GO:0004497">
    <property type="term" value="F:monooxygenase activity"/>
    <property type="evidence" value="ECO:0007669"/>
    <property type="project" value="UniProtKB-KW"/>
</dbReference>
<dbReference type="InterPro" id="IPR002401">
    <property type="entry name" value="Cyt_P450_E_grp-I"/>
</dbReference>
<keyword evidence="3 6" id="KW-0479">Metal-binding</keyword>
<dbReference type="SUPFAM" id="SSF48264">
    <property type="entry name" value="Cytochrome P450"/>
    <property type="match status" value="1"/>
</dbReference>